<dbReference type="PANTHER" id="PTHR43460">
    <property type="entry name" value="METHYLTRANSFERASE"/>
    <property type="match status" value="1"/>
</dbReference>
<evidence type="ECO:0000313" key="3">
    <source>
        <dbReference type="EMBL" id="MEM0516290.1"/>
    </source>
</evidence>
<feature type="domain" description="23S rRNA (guanine(745)-N(1))-methyltransferase N-terminal" evidence="2">
    <location>
        <begin position="4"/>
        <end position="47"/>
    </location>
</feature>
<dbReference type="NCBIfam" id="NF008300">
    <property type="entry name" value="PRK11088.1"/>
    <property type="match status" value="1"/>
</dbReference>
<reference evidence="3 4" key="1">
    <citation type="submission" date="2024-03" db="EMBL/GenBank/DDBJ databases">
        <title>Pseudoalteromonas qingdaonensis sp. nov., isolated from the intestines of marine benthic organisms.</title>
        <authorList>
            <person name="Lin X."/>
            <person name="Fang S."/>
            <person name="Hu X."/>
        </authorList>
    </citation>
    <scope>NUCLEOTIDE SEQUENCE [LARGE SCALE GENOMIC DNA]</scope>
    <source>
        <strain evidence="3 4">YIC-827</strain>
    </source>
</reference>
<dbReference type="EMBL" id="JBCGCU010000016">
    <property type="protein sequence ID" value="MEM0516290.1"/>
    <property type="molecule type" value="Genomic_DNA"/>
</dbReference>
<accession>A0ABU9N200</accession>
<dbReference type="PANTHER" id="PTHR43460:SF1">
    <property type="entry name" value="METHYLTRANSFERASE TYPE 11 DOMAIN-CONTAINING PROTEIN"/>
    <property type="match status" value="1"/>
</dbReference>
<dbReference type="InterPro" id="IPR048647">
    <property type="entry name" value="RlmA_N"/>
</dbReference>
<keyword evidence="3" id="KW-0808">Transferase</keyword>
<evidence type="ECO:0000313" key="4">
    <source>
        <dbReference type="Proteomes" id="UP001447008"/>
    </source>
</evidence>
<proteinExistence type="predicted"/>
<dbReference type="Proteomes" id="UP001447008">
    <property type="component" value="Unassembled WGS sequence"/>
</dbReference>
<sequence>MSAYCCPLCQQPLTREGNSLSCDTGHQFDYAKEGYINLLPVQYKKSKQPGDNQDMVQARRRFLSAGHYQFLRQALAERVAALHQSDTGVIDMGCGEGYYTHELANQLQENAQVYGIDIAKPAVRYGAKRYNNCEFVVASSKQIPLNTGSASVVTSVFAPIFAEESARLLTPQGYLVVASPGPKHLAELKEIIYNEVREHQQVDTPTGFTRSAEQLLSQTLTLSGEQARDLALMTPFAWKFSVEQLAALAAQPQFKVQAEFYLSEFQKSS</sequence>
<dbReference type="InterPro" id="IPR025714">
    <property type="entry name" value="Methyltranfer_dom"/>
</dbReference>
<name>A0ABU9N200_9GAMM</name>
<keyword evidence="3" id="KW-0489">Methyltransferase</keyword>
<dbReference type="InterPro" id="IPR052939">
    <property type="entry name" value="23S_rRNA_MeTrnsfrase_RlmA"/>
</dbReference>
<evidence type="ECO:0000259" key="2">
    <source>
        <dbReference type="Pfam" id="PF21302"/>
    </source>
</evidence>
<dbReference type="Pfam" id="PF13847">
    <property type="entry name" value="Methyltransf_31"/>
    <property type="match status" value="1"/>
</dbReference>
<keyword evidence="4" id="KW-1185">Reference proteome</keyword>
<dbReference type="PIRSF" id="PIRSF018249">
    <property type="entry name" value="MyrA_prd"/>
    <property type="match status" value="1"/>
</dbReference>
<organism evidence="3 4">
    <name type="scientific">Pseudoalteromonas qingdaonensis</name>
    <dbReference type="NCBI Taxonomy" id="3131913"/>
    <lineage>
        <taxon>Bacteria</taxon>
        <taxon>Pseudomonadati</taxon>
        <taxon>Pseudomonadota</taxon>
        <taxon>Gammaproteobacteria</taxon>
        <taxon>Alteromonadales</taxon>
        <taxon>Pseudoalteromonadaceae</taxon>
        <taxon>Pseudoalteromonas</taxon>
    </lineage>
</organism>
<feature type="domain" description="Methyltransferase" evidence="1">
    <location>
        <begin position="84"/>
        <end position="200"/>
    </location>
</feature>
<dbReference type="InterPro" id="IPR029063">
    <property type="entry name" value="SAM-dependent_MTases_sf"/>
</dbReference>
<dbReference type="CDD" id="cd02440">
    <property type="entry name" value="AdoMet_MTases"/>
    <property type="match status" value="1"/>
</dbReference>
<dbReference type="Pfam" id="PF21302">
    <property type="entry name" value="Zn_ribbon_RlmA"/>
    <property type="match status" value="1"/>
</dbReference>
<dbReference type="InterPro" id="IPR016718">
    <property type="entry name" value="rRNA_m1G-MeTrfase_A_prd"/>
</dbReference>
<dbReference type="GO" id="GO:0052911">
    <property type="term" value="F:23S rRNA (guanine(745)-N(1))-methyltransferase activity"/>
    <property type="evidence" value="ECO:0007669"/>
    <property type="project" value="UniProtKB-EC"/>
</dbReference>
<dbReference type="SUPFAM" id="SSF53335">
    <property type="entry name" value="S-adenosyl-L-methionine-dependent methyltransferases"/>
    <property type="match status" value="1"/>
</dbReference>
<dbReference type="EC" id="2.1.1.187" evidence="3"/>
<comment type="caution">
    <text evidence="3">The sequence shown here is derived from an EMBL/GenBank/DDBJ whole genome shotgun (WGS) entry which is preliminary data.</text>
</comment>
<protein>
    <submittedName>
        <fullName evidence="3">23S rRNA (Guanine(745)-N(1))-methyltransferase</fullName>
        <ecNumber evidence="3">2.1.1.187</ecNumber>
    </submittedName>
</protein>
<gene>
    <name evidence="3" type="primary">rlmA</name>
    <name evidence="3" type="ORF">WCN91_12855</name>
</gene>
<dbReference type="Gene3D" id="3.40.50.150">
    <property type="entry name" value="Vaccinia Virus protein VP39"/>
    <property type="match status" value="1"/>
</dbReference>
<evidence type="ECO:0000259" key="1">
    <source>
        <dbReference type="Pfam" id="PF13847"/>
    </source>
</evidence>
<dbReference type="RefSeq" id="WP_342679667.1">
    <property type="nucleotide sequence ID" value="NZ_JBCGCU010000016.1"/>
</dbReference>